<evidence type="ECO:0000256" key="1">
    <source>
        <dbReference type="ARBA" id="ARBA00023015"/>
    </source>
</evidence>
<keyword evidence="2 4" id="KW-0238">DNA-binding</keyword>
<dbReference type="InterPro" id="IPR050109">
    <property type="entry name" value="HTH-type_TetR-like_transc_reg"/>
</dbReference>
<keyword evidence="1" id="KW-0805">Transcription regulation</keyword>
<sequence>MSTSTGSERRTGTETRAEILRVALRLFTEKGFEGTSTRDISSALGMTKSSLYYHFKNKEEIVASLMDERRDELDEFVEWLAAQPPAPDLLRRAVLRWVSGATPERLQLMSLAHANQPIMRRLMGSGQELRSNFDRVIDLLTGEAAGPRERLLTRMAFDTVSAALLAALGTDAGPDEIIAAARDAGAALADSLTPGG</sequence>
<reference evidence="7" key="1">
    <citation type="journal article" date="2019" name="Int. J. Syst. Evol. Microbiol.">
        <title>The Global Catalogue of Microorganisms (GCM) 10K type strain sequencing project: providing services to taxonomists for standard genome sequencing and annotation.</title>
        <authorList>
            <consortium name="The Broad Institute Genomics Platform"/>
            <consortium name="The Broad Institute Genome Sequencing Center for Infectious Disease"/>
            <person name="Wu L."/>
            <person name="Ma J."/>
        </authorList>
    </citation>
    <scope>NUCLEOTIDE SEQUENCE [LARGE SCALE GENOMIC DNA]</scope>
    <source>
        <strain evidence="7">JCM 17326</strain>
    </source>
</reference>
<dbReference type="PRINTS" id="PR00455">
    <property type="entry name" value="HTHTETR"/>
</dbReference>
<dbReference type="InterPro" id="IPR009057">
    <property type="entry name" value="Homeodomain-like_sf"/>
</dbReference>
<protein>
    <submittedName>
        <fullName evidence="6">TetR family transcriptional regulator</fullName>
    </submittedName>
</protein>
<dbReference type="InterPro" id="IPR001647">
    <property type="entry name" value="HTH_TetR"/>
</dbReference>
<dbReference type="SUPFAM" id="SSF46689">
    <property type="entry name" value="Homeodomain-like"/>
    <property type="match status" value="1"/>
</dbReference>
<keyword evidence="3" id="KW-0804">Transcription</keyword>
<evidence type="ECO:0000256" key="4">
    <source>
        <dbReference type="PROSITE-ProRule" id="PRU00335"/>
    </source>
</evidence>
<organism evidence="6 7">
    <name type="scientific">Nonomuraea rosea</name>
    <dbReference type="NCBI Taxonomy" id="638574"/>
    <lineage>
        <taxon>Bacteria</taxon>
        <taxon>Bacillati</taxon>
        <taxon>Actinomycetota</taxon>
        <taxon>Actinomycetes</taxon>
        <taxon>Streptosporangiales</taxon>
        <taxon>Streptosporangiaceae</taxon>
        <taxon>Nonomuraea</taxon>
    </lineage>
</organism>
<feature type="domain" description="HTH tetR-type" evidence="5">
    <location>
        <begin position="13"/>
        <end position="73"/>
    </location>
</feature>
<feature type="DNA-binding region" description="H-T-H motif" evidence="4">
    <location>
        <begin position="36"/>
        <end position="55"/>
    </location>
</feature>
<comment type="caution">
    <text evidence="6">The sequence shown here is derived from an EMBL/GenBank/DDBJ whole genome shotgun (WGS) entry which is preliminary data.</text>
</comment>
<dbReference type="Gene3D" id="1.10.357.10">
    <property type="entry name" value="Tetracycline Repressor, domain 2"/>
    <property type="match status" value="1"/>
</dbReference>
<evidence type="ECO:0000259" key="5">
    <source>
        <dbReference type="PROSITE" id="PS50977"/>
    </source>
</evidence>
<dbReference type="PROSITE" id="PS50977">
    <property type="entry name" value="HTH_TETR_2"/>
    <property type="match status" value="1"/>
</dbReference>
<evidence type="ECO:0000313" key="6">
    <source>
        <dbReference type="EMBL" id="GAA3589394.1"/>
    </source>
</evidence>
<dbReference type="RefSeq" id="WP_345571049.1">
    <property type="nucleotide sequence ID" value="NZ_BAABDQ010000025.1"/>
</dbReference>
<name>A0ABP6YRF8_9ACTN</name>
<dbReference type="Proteomes" id="UP001500630">
    <property type="component" value="Unassembled WGS sequence"/>
</dbReference>
<gene>
    <name evidence="6" type="ORF">GCM10022419_084720</name>
</gene>
<accession>A0ABP6YRF8</accession>
<proteinExistence type="predicted"/>
<keyword evidence="7" id="KW-1185">Reference proteome</keyword>
<dbReference type="Pfam" id="PF00440">
    <property type="entry name" value="TetR_N"/>
    <property type="match status" value="1"/>
</dbReference>
<dbReference type="PANTHER" id="PTHR30055:SF234">
    <property type="entry name" value="HTH-TYPE TRANSCRIPTIONAL REGULATOR BETI"/>
    <property type="match status" value="1"/>
</dbReference>
<evidence type="ECO:0000313" key="7">
    <source>
        <dbReference type="Proteomes" id="UP001500630"/>
    </source>
</evidence>
<evidence type="ECO:0000256" key="2">
    <source>
        <dbReference type="ARBA" id="ARBA00023125"/>
    </source>
</evidence>
<evidence type="ECO:0000256" key="3">
    <source>
        <dbReference type="ARBA" id="ARBA00023163"/>
    </source>
</evidence>
<dbReference type="EMBL" id="BAABDQ010000025">
    <property type="protein sequence ID" value="GAA3589394.1"/>
    <property type="molecule type" value="Genomic_DNA"/>
</dbReference>
<dbReference type="PANTHER" id="PTHR30055">
    <property type="entry name" value="HTH-TYPE TRANSCRIPTIONAL REGULATOR RUTR"/>
    <property type="match status" value="1"/>
</dbReference>